<dbReference type="Pfam" id="PF00620">
    <property type="entry name" value="RhoGAP"/>
    <property type="match status" value="1"/>
</dbReference>
<feature type="compositionally biased region" description="Low complexity" evidence="2">
    <location>
        <begin position="520"/>
        <end position="531"/>
    </location>
</feature>
<accession>A0A8B8E871</accession>
<dbReference type="SUPFAM" id="SSF48350">
    <property type="entry name" value="GTPase activation domain, GAP"/>
    <property type="match status" value="1"/>
</dbReference>
<dbReference type="PANTHER" id="PTHR14963:SF7">
    <property type="entry name" value="RHO GTPASE-ACTIVATING PROTEIN 19"/>
    <property type="match status" value="1"/>
</dbReference>
<feature type="compositionally biased region" description="Basic residues" evidence="2">
    <location>
        <begin position="508"/>
        <end position="519"/>
    </location>
</feature>
<organism evidence="4 5">
    <name type="scientific">Crassostrea virginica</name>
    <name type="common">Eastern oyster</name>
    <dbReference type="NCBI Taxonomy" id="6565"/>
    <lineage>
        <taxon>Eukaryota</taxon>
        <taxon>Metazoa</taxon>
        <taxon>Spiralia</taxon>
        <taxon>Lophotrochozoa</taxon>
        <taxon>Mollusca</taxon>
        <taxon>Bivalvia</taxon>
        <taxon>Autobranchia</taxon>
        <taxon>Pteriomorphia</taxon>
        <taxon>Ostreida</taxon>
        <taxon>Ostreoidea</taxon>
        <taxon>Ostreidae</taxon>
        <taxon>Crassostrea</taxon>
    </lineage>
</organism>
<feature type="domain" description="Rho-GAP" evidence="3">
    <location>
        <begin position="113"/>
        <end position="306"/>
    </location>
</feature>
<dbReference type="InterPro" id="IPR008936">
    <property type="entry name" value="Rho_GTPase_activation_prot"/>
</dbReference>
<feature type="region of interest" description="Disordered" evidence="2">
    <location>
        <begin position="325"/>
        <end position="347"/>
    </location>
</feature>
<dbReference type="AlphaFoldDB" id="A0A8B8E871"/>
<dbReference type="Proteomes" id="UP000694844">
    <property type="component" value="Chromosome 5"/>
</dbReference>
<feature type="compositionally biased region" description="Basic residues" evidence="2">
    <location>
        <begin position="431"/>
        <end position="441"/>
    </location>
</feature>
<dbReference type="GeneID" id="111132800"/>
<evidence type="ECO:0000256" key="1">
    <source>
        <dbReference type="ARBA" id="ARBA00022468"/>
    </source>
</evidence>
<dbReference type="GO" id="GO:0051056">
    <property type="term" value="P:regulation of small GTPase mediated signal transduction"/>
    <property type="evidence" value="ECO:0007669"/>
    <property type="project" value="TreeGrafter"/>
</dbReference>
<reference evidence="5" key="1">
    <citation type="submission" date="2025-08" db="UniProtKB">
        <authorList>
            <consortium name="RefSeq"/>
        </authorList>
    </citation>
    <scope>IDENTIFICATION</scope>
    <source>
        <tissue evidence="5">Whole sample</tissue>
    </source>
</reference>
<gene>
    <name evidence="5" type="primary">LOC111132800</name>
</gene>
<dbReference type="SMART" id="SM00324">
    <property type="entry name" value="RhoGAP"/>
    <property type="match status" value="1"/>
</dbReference>
<name>A0A8B8E871_CRAVI</name>
<evidence type="ECO:0000256" key="2">
    <source>
        <dbReference type="SAM" id="MobiDB-lite"/>
    </source>
</evidence>
<dbReference type="Gene3D" id="1.10.555.10">
    <property type="entry name" value="Rho GTPase activation protein"/>
    <property type="match status" value="1"/>
</dbReference>
<keyword evidence="4" id="KW-1185">Reference proteome</keyword>
<sequence length="624" mass="70180">MVFSPCLQKCYQMDMDVFFRDFLHDFTTYEMSTPATCRRRTDPDKLVNRLKNSMPDKFRVMVQMHLSFILDLDGSKLEEMFTEPEKVDLVPKRKSATPFSKKKDKHGSVLFGAPLSNENVARIYPLIEFLSRPENLKTEGLFRKTGNVSRQRLLKEWLNEGVELCLDQETFTPHDCATVLKNYLSELPDPLLTERHYQAHLQVVDMMSNAALEADKSKARKKQVKALQLMFLALPPTNTLLLECLIDMLHRVSRISENMMTAQSLGTVFAPCLLCPRKMPPEELQMISSKLSQAICFMVENGSQIFKTPRALAADIANFWREMETPSKSNRVKSEGDHGNSSSNLYNAKKYGSSQAVNTVICFAERKSSSDSDSGNDTQVALAKLYAHVQMMPNSSKKKKLLKQFNQASGTVPAKKHSRSKTLGEQIKKHFGSLHKHHKRRGSNDGSKVRGGLTWGVTKPINIDENDNIHHEDVFITKTPDGKTRIGLNQPGSPAVHIVDLSKTPALKTRKITTSRKRLSSGSSEGSNPESRPSPDKMAKVPCTENEIQYLASLPHERRHCPCTPKQLHHKPVAMVSPMSLRSPISETVKKIPAKSQKAIHTPRSRTPLLVIQSPTSLSRESVL</sequence>
<dbReference type="PROSITE" id="PS50238">
    <property type="entry name" value="RHOGAP"/>
    <property type="match status" value="1"/>
</dbReference>
<evidence type="ECO:0000313" key="4">
    <source>
        <dbReference type="Proteomes" id="UP000694844"/>
    </source>
</evidence>
<evidence type="ECO:0000313" key="5">
    <source>
        <dbReference type="RefSeq" id="XP_022336335.1"/>
    </source>
</evidence>
<dbReference type="RefSeq" id="XP_022336335.1">
    <property type="nucleotide sequence ID" value="XM_022480627.1"/>
</dbReference>
<dbReference type="GO" id="GO:0007165">
    <property type="term" value="P:signal transduction"/>
    <property type="evidence" value="ECO:0007669"/>
    <property type="project" value="InterPro"/>
</dbReference>
<evidence type="ECO:0000259" key="3">
    <source>
        <dbReference type="PROSITE" id="PS50238"/>
    </source>
</evidence>
<dbReference type="OrthoDB" id="10061772at2759"/>
<proteinExistence type="predicted"/>
<dbReference type="InterPro" id="IPR000198">
    <property type="entry name" value="RhoGAP_dom"/>
</dbReference>
<keyword evidence="1" id="KW-0343">GTPase activation</keyword>
<dbReference type="PANTHER" id="PTHR14963">
    <property type="entry name" value="RHO GTPASE ACTIVATING PROTEIN 18,19-RELATED"/>
    <property type="match status" value="1"/>
</dbReference>
<dbReference type="GO" id="GO:0005737">
    <property type="term" value="C:cytoplasm"/>
    <property type="evidence" value="ECO:0007669"/>
    <property type="project" value="TreeGrafter"/>
</dbReference>
<feature type="region of interest" description="Disordered" evidence="2">
    <location>
        <begin position="431"/>
        <end position="451"/>
    </location>
</feature>
<feature type="region of interest" description="Disordered" evidence="2">
    <location>
        <begin position="507"/>
        <end position="540"/>
    </location>
</feature>
<dbReference type="GO" id="GO:0005096">
    <property type="term" value="F:GTPase activator activity"/>
    <property type="evidence" value="ECO:0007669"/>
    <property type="project" value="UniProtKB-KW"/>
</dbReference>
<protein>
    <submittedName>
        <fullName evidence="5">Rho GTPase-activating protein 19-like isoform X1</fullName>
    </submittedName>
</protein>
<dbReference type="KEGG" id="cvn:111132800"/>